<dbReference type="AlphaFoldDB" id="A0A2I2G1E2"/>
<keyword evidence="1" id="KW-0175">Coiled coil</keyword>
<feature type="compositionally biased region" description="Polar residues" evidence="2">
    <location>
        <begin position="283"/>
        <end position="292"/>
    </location>
</feature>
<sequence>MDSNDSSTDSPAKKAKTAQKLCLAFGSPAWTSSYDSVRKLAKTTRDNQKSAWTVNQSNPVPTDVLWTPSTVVSKSQQKCPDTWSFFGDKWLSTYSMPPSFVKLSDAWVARVIVAENLTSEPDKPLAEPHSKPKEWTASFRGKAWNFDFNSNGIIRSTRFPRGKAVIVNFHGELFIPVVKYFYVLCGEDLAFRYAAWLINGIPTGEQKAAALSPNILHMGVATSTSSFTAVNRLASNTSIEGMVEYKNGARLSFDDQKGIRVDIADKIGTTPAGADRPDDDGESVNSVITNPDNPKENQPHQESKHMSTQRKSARPTTRSGLPFAPRHGRSASSFDPFASSDPSIMRSSSLTRPGLTVQSNYKSILPFSSTIFPSVPSADLANDPDYAIWFNSTMHSSETMEKLRNTGNAQTQKVLLREKTPPRITRQQTPFPTVEVQNPSLVEVQNGQQIQNDPKGSEQTVSELLRLSSPLEQNPFVPRDLTPEDTFEMLVCSAKQDQLKVSQLEKTVDELQAAKVQLASFEKTIDQLRATNAELQAKNIQLRDDNKKLVASRGEFARRIIHLKNGEEHQRLLKKLATLEEAKSKLEQANAKLEQSNKDLPENIPSPKAIMTLDTPTLKELQDAEAKIKSLKEQKKILFDLGATKNDHLRRVLRSRSRLQKRFNFLREKLDFILRPADIRLAMLKVQEKLLQMDNADIMEDIADYPNPNMPEDHPDNVISLEWPTDI</sequence>
<feature type="compositionally biased region" description="Basic and acidic residues" evidence="2">
    <location>
        <begin position="293"/>
        <end position="305"/>
    </location>
</feature>
<gene>
    <name evidence="3" type="ORF">P170DRAFT_427987</name>
</gene>
<accession>A0A2I2G1E2</accession>
<dbReference type="STRING" id="1392250.A0A2I2G1E2"/>
<keyword evidence="4" id="KW-1185">Reference proteome</keyword>
<organism evidence="3 4">
    <name type="scientific">Aspergillus steynii IBT 23096</name>
    <dbReference type="NCBI Taxonomy" id="1392250"/>
    <lineage>
        <taxon>Eukaryota</taxon>
        <taxon>Fungi</taxon>
        <taxon>Dikarya</taxon>
        <taxon>Ascomycota</taxon>
        <taxon>Pezizomycotina</taxon>
        <taxon>Eurotiomycetes</taxon>
        <taxon>Eurotiomycetidae</taxon>
        <taxon>Eurotiales</taxon>
        <taxon>Aspergillaceae</taxon>
        <taxon>Aspergillus</taxon>
        <taxon>Aspergillus subgen. Circumdati</taxon>
    </lineage>
</organism>
<evidence type="ECO:0000313" key="3">
    <source>
        <dbReference type="EMBL" id="PLB46687.1"/>
    </source>
</evidence>
<evidence type="ECO:0000313" key="4">
    <source>
        <dbReference type="Proteomes" id="UP000234275"/>
    </source>
</evidence>
<protein>
    <submittedName>
        <fullName evidence="3">Uncharacterized protein</fullName>
    </submittedName>
</protein>
<dbReference type="GeneID" id="36555517"/>
<dbReference type="EMBL" id="MSFO01000006">
    <property type="protein sequence ID" value="PLB46687.1"/>
    <property type="molecule type" value="Genomic_DNA"/>
</dbReference>
<dbReference type="Proteomes" id="UP000234275">
    <property type="component" value="Unassembled WGS sequence"/>
</dbReference>
<reference evidence="3 4" key="1">
    <citation type="submission" date="2016-12" db="EMBL/GenBank/DDBJ databases">
        <title>The genomes of Aspergillus section Nigri reveals drivers in fungal speciation.</title>
        <authorList>
            <consortium name="DOE Joint Genome Institute"/>
            <person name="Vesth T.C."/>
            <person name="Nybo J."/>
            <person name="Theobald S."/>
            <person name="Brandl J."/>
            <person name="Frisvad J.C."/>
            <person name="Nielsen K.F."/>
            <person name="Lyhne E.K."/>
            <person name="Kogle M.E."/>
            <person name="Kuo A."/>
            <person name="Riley R."/>
            <person name="Clum A."/>
            <person name="Nolan M."/>
            <person name="Lipzen A."/>
            <person name="Salamov A."/>
            <person name="Henrissat B."/>
            <person name="Wiebenga A."/>
            <person name="De Vries R.P."/>
            <person name="Grigoriev I.V."/>
            <person name="Mortensen U.H."/>
            <person name="Andersen M.R."/>
            <person name="Baker S.E."/>
        </authorList>
    </citation>
    <scope>NUCLEOTIDE SEQUENCE [LARGE SCALE GENOMIC DNA]</scope>
    <source>
        <strain evidence="3 4">IBT 23096</strain>
    </source>
</reference>
<evidence type="ECO:0000256" key="1">
    <source>
        <dbReference type="SAM" id="Coils"/>
    </source>
</evidence>
<feature type="coiled-coil region" evidence="1">
    <location>
        <begin position="494"/>
        <end position="641"/>
    </location>
</feature>
<comment type="caution">
    <text evidence="3">The sequence shown here is derived from an EMBL/GenBank/DDBJ whole genome shotgun (WGS) entry which is preliminary data.</text>
</comment>
<proteinExistence type="predicted"/>
<dbReference type="RefSeq" id="XP_024701989.1">
    <property type="nucleotide sequence ID" value="XM_024847818.1"/>
</dbReference>
<feature type="region of interest" description="Disordered" evidence="2">
    <location>
        <begin position="268"/>
        <end position="351"/>
    </location>
</feature>
<evidence type="ECO:0000256" key="2">
    <source>
        <dbReference type="SAM" id="MobiDB-lite"/>
    </source>
</evidence>
<name>A0A2I2G1E2_9EURO</name>
<dbReference type="VEuPathDB" id="FungiDB:P170DRAFT_427987"/>
<feature type="compositionally biased region" description="Low complexity" evidence="2">
    <location>
        <begin position="330"/>
        <end position="343"/>
    </location>
</feature>